<dbReference type="Gene3D" id="2.60.120.200">
    <property type="match status" value="1"/>
</dbReference>
<dbReference type="GO" id="GO:0004553">
    <property type="term" value="F:hydrolase activity, hydrolyzing O-glycosyl compounds"/>
    <property type="evidence" value="ECO:0007669"/>
    <property type="project" value="InterPro"/>
</dbReference>
<dbReference type="EMBL" id="JAUDZG010000005">
    <property type="protein sequence ID" value="KAK3304938.1"/>
    <property type="molecule type" value="Genomic_DNA"/>
</dbReference>
<dbReference type="SUPFAM" id="SSF49899">
    <property type="entry name" value="Concanavalin A-like lectins/glucanases"/>
    <property type="match status" value="1"/>
</dbReference>
<dbReference type="PANTHER" id="PTHR38121:SF5">
    <property type="entry name" value="GH16 DOMAIN-CONTAINING PROTEIN"/>
    <property type="match status" value="1"/>
</dbReference>
<sequence>MKLLSCSVLSFLTVLAVAATDSCNCGFTSTVNDQSVLFTEAFETDFRHVADLKPSEWRPQMYNKTAAASHGPYGRLYSNATTLPNTVGSDAGLQLVVSSAIVDTLVPCAEVAAKRRDFFYGTYRVGMKLSNESGTCAAFYWYFNDTQEIDIEFLSKDFNPSNNSYPVNIVLHSPLSLATGFDAVKAGTWTVAYLPFNPAEGFHEYRFDFVQAAVYFYADGTYLAEMKGLAVPTTGGKLLLAHWSNGKAAWSGGPPKQDSVMTVQYVKAYFNSSEPGVVEAAQDRCDAHGMTCAIPGMTEAKDLDSGAAFFNLTSANGGSGSAGGSGSGESTSTSRSGGGENSRSTRGLGSLLTASLMAGFLLSL</sequence>
<dbReference type="AlphaFoldDB" id="A0AAJ0M118"/>
<feature type="chain" id="PRO_5042466492" evidence="2">
    <location>
        <begin position="19"/>
        <end position="364"/>
    </location>
</feature>
<dbReference type="PANTHER" id="PTHR38121">
    <property type="entry name" value="GH16 DOMAIN-CONTAINING PROTEIN"/>
    <property type="match status" value="1"/>
</dbReference>
<evidence type="ECO:0000256" key="1">
    <source>
        <dbReference type="SAM" id="MobiDB-lite"/>
    </source>
</evidence>
<dbReference type="RefSeq" id="XP_062720718.1">
    <property type="nucleotide sequence ID" value="XM_062865075.1"/>
</dbReference>
<dbReference type="Pfam" id="PF00722">
    <property type="entry name" value="Glyco_hydro_16"/>
    <property type="match status" value="1"/>
</dbReference>
<proteinExistence type="predicted"/>
<reference evidence="4" key="1">
    <citation type="journal article" date="2023" name="Mol. Phylogenet. Evol.">
        <title>Genome-scale phylogeny and comparative genomics of the fungal order Sordariales.</title>
        <authorList>
            <person name="Hensen N."/>
            <person name="Bonometti L."/>
            <person name="Westerberg I."/>
            <person name="Brannstrom I.O."/>
            <person name="Guillou S."/>
            <person name="Cros-Aarteil S."/>
            <person name="Calhoun S."/>
            <person name="Haridas S."/>
            <person name="Kuo A."/>
            <person name="Mondo S."/>
            <person name="Pangilinan J."/>
            <person name="Riley R."/>
            <person name="LaButti K."/>
            <person name="Andreopoulos B."/>
            <person name="Lipzen A."/>
            <person name="Chen C."/>
            <person name="Yan M."/>
            <person name="Daum C."/>
            <person name="Ng V."/>
            <person name="Clum A."/>
            <person name="Steindorff A."/>
            <person name="Ohm R.A."/>
            <person name="Martin F."/>
            <person name="Silar P."/>
            <person name="Natvig D.O."/>
            <person name="Lalanne C."/>
            <person name="Gautier V."/>
            <person name="Ament-Velasquez S.L."/>
            <person name="Kruys A."/>
            <person name="Hutchinson M.I."/>
            <person name="Powell A.J."/>
            <person name="Barry K."/>
            <person name="Miller A.N."/>
            <person name="Grigoriev I.V."/>
            <person name="Debuchy R."/>
            <person name="Gladieux P."/>
            <person name="Hiltunen Thoren M."/>
            <person name="Johannesson H."/>
        </authorList>
    </citation>
    <scope>NUCLEOTIDE SEQUENCE</scope>
    <source>
        <strain evidence="4">CBS 333.67</strain>
    </source>
</reference>
<dbReference type="GO" id="GO:0005975">
    <property type="term" value="P:carbohydrate metabolic process"/>
    <property type="evidence" value="ECO:0007669"/>
    <property type="project" value="InterPro"/>
</dbReference>
<dbReference type="CDD" id="cd00413">
    <property type="entry name" value="Glyco_hydrolase_16"/>
    <property type="match status" value="1"/>
</dbReference>
<feature type="region of interest" description="Disordered" evidence="1">
    <location>
        <begin position="317"/>
        <end position="346"/>
    </location>
</feature>
<feature type="compositionally biased region" description="Low complexity" evidence="1">
    <location>
        <begin position="328"/>
        <end position="346"/>
    </location>
</feature>
<evidence type="ECO:0000259" key="3">
    <source>
        <dbReference type="PROSITE" id="PS51762"/>
    </source>
</evidence>
<comment type="caution">
    <text evidence="4">The sequence shown here is derived from an EMBL/GenBank/DDBJ whole genome shotgun (WGS) entry which is preliminary data.</text>
</comment>
<gene>
    <name evidence="4" type="ORF">B0T15DRAFT_400662</name>
</gene>
<reference evidence="4" key="2">
    <citation type="submission" date="2023-06" db="EMBL/GenBank/DDBJ databases">
        <authorList>
            <consortium name="Lawrence Berkeley National Laboratory"/>
            <person name="Mondo S.J."/>
            <person name="Hensen N."/>
            <person name="Bonometti L."/>
            <person name="Westerberg I."/>
            <person name="Brannstrom I.O."/>
            <person name="Guillou S."/>
            <person name="Cros-Aarteil S."/>
            <person name="Calhoun S."/>
            <person name="Haridas S."/>
            <person name="Kuo A."/>
            <person name="Pangilinan J."/>
            <person name="Riley R."/>
            <person name="Labutti K."/>
            <person name="Andreopoulos B."/>
            <person name="Lipzen A."/>
            <person name="Chen C."/>
            <person name="Yanf M."/>
            <person name="Daum C."/>
            <person name="Ng V."/>
            <person name="Clum A."/>
            <person name="Steindorff A."/>
            <person name="Ohm R."/>
            <person name="Martin F."/>
            <person name="Silar P."/>
            <person name="Natvig D."/>
            <person name="Lalanne C."/>
            <person name="Gautier V."/>
            <person name="Ament-Velasquez S.L."/>
            <person name="Kruys A."/>
            <person name="Hutchinson M.I."/>
            <person name="Powell A.J."/>
            <person name="Barry K."/>
            <person name="Miller A.N."/>
            <person name="Grigoriev I.V."/>
            <person name="Debuchy R."/>
            <person name="Gladieux P."/>
            <person name="Thoren M.H."/>
            <person name="Johannesson H."/>
        </authorList>
    </citation>
    <scope>NUCLEOTIDE SEQUENCE</scope>
    <source>
        <strain evidence="4">CBS 333.67</strain>
    </source>
</reference>
<dbReference type="PROSITE" id="PS51762">
    <property type="entry name" value="GH16_2"/>
    <property type="match status" value="1"/>
</dbReference>
<feature type="compositionally biased region" description="Gly residues" evidence="1">
    <location>
        <begin position="317"/>
        <end position="327"/>
    </location>
</feature>
<evidence type="ECO:0000256" key="2">
    <source>
        <dbReference type="SAM" id="SignalP"/>
    </source>
</evidence>
<feature type="domain" description="GH16" evidence="3">
    <location>
        <begin position="32"/>
        <end position="274"/>
    </location>
</feature>
<organism evidence="4 5">
    <name type="scientific">Chaetomium strumarium</name>
    <dbReference type="NCBI Taxonomy" id="1170767"/>
    <lineage>
        <taxon>Eukaryota</taxon>
        <taxon>Fungi</taxon>
        <taxon>Dikarya</taxon>
        <taxon>Ascomycota</taxon>
        <taxon>Pezizomycotina</taxon>
        <taxon>Sordariomycetes</taxon>
        <taxon>Sordariomycetidae</taxon>
        <taxon>Sordariales</taxon>
        <taxon>Chaetomiaceae</taxon>
        <taxon>Chaetomium</taxon>
    </lineage>
</organism>
<dbReference type="Proteomes" id="UP001273166">
    <property type="component" value="Unassembled WGS sequence"/>
</dbReference>
<accession>A0AAJ0M118</accession>
<dbReference type="GeneID" id="87883904"/>
<name>A0AAJ0M118_9PEZI</name>
<protein>
    <submittedName>
        <fullName evidence="4">Glycoside hydrolase, family 16</fullName>
    </submittedName>
</protein>
<keyword evidence="5" id="KW-1185">Reference proteome</keyword>
<dbReference type="InterPro" id="IPR000757">
    <property type="entry name" value="Beta-glucanase-like"/>
</dbReference>
<evidence type="ECO:0000313" key="5">
    <source>
        <dbReference type="Proteomes" id="UP001273166"/>
    </source>
</evidence>
<dbReference type="InterPro" id="IPR013320">
    <property type="entry name" value="ConA-like_dom_sf"/>
</dbReference>
<feature type="signal peptide" evidence="2">
    <location>
        <begin position="1"/>
        <end position="18"/>
    </location>
</feature>
<keyword evidence="4" id="KW-0378">Hydrolase</keyword>
<keyword evidence="2" id="KW-0732">Signal</keyword>
<evidence type="ECO:0000313" key="4">
    <source>
        <dbReference type="EMBL" id="KAK3304938.1"/>
    </source>
</evidence>